<keyword evidence="11 14" id="KW-0472">Membrane</keyword>
<dbReference type="PANTHER" id="PTHR22888:SF18">
    <property type="entry name" value="CYTOCHROME BO(3) UBIQUINOL OXIDASE SUBUNIT 2"/>
    <property type="match status" value="1"/>
</dbReference>
<evidence type="ECO:0000256" key="11">
    <source>
        <dbReference type="ARBA" id="ARBA00023136"/>
    </source>
</evidence>
<dbReference type="GO" id="GO:0009486">
    <property type="term" value="F:cytochrome bo3 ubiquinol oxidase activity"/>
    <property type="evidence" value="ECO:0007669"/>
    <property type="project" value="InterPro"/>
</dbReference>
<dbReference type="GO" id="GO:0016682">
    <property type="term" value="F:oxidoreductase activity, acting on diphenols and related substances as donors, oxygen as acceptor"/>
    <property type="evidence" value="ECO:0007669"/>
    <property type="project" value="InterPro"/>
</dbReference>
<proteinExistence type="inferred from homology"/>
<dbReference type="SUPFAM" id="SSF81464">
    <property type="entry name" value="Cytochrome c oxidase subunit II-like, transmembrane region"/>
    <property type="match status" value="1"/>
</dbReference>
<evidence type="ECO:0000259" key="18">
    <source>
        <dbReference type="PROSITE" id="PS50999"/>
    </source>
</evidence>
<dbReference type="PROSITE" id="PS50857">
    <property type="entry name" value="COX2_CUA"/>
    <property type="match status" value="1"/>
</dbReference>
<feature type="region of interest" description="Disordered" evidence="15">
    <location>
        <begin position="330"/>
        <end position="372"/>
    </location>
</feature>
<feature type="compositionally biased region" description="Basic and acidic residues" evidence="15">
    <location>
        <begin position="333"/>
        <end position="345"/>
    </location>
</feature>
<dbReference type="NCBIfam" id="TIGR01433">
    <property type="entry name" value="CyoA"/>
    <property type="match status" value="1"/>
</dbReference>
<organism evidence="19 20">
    <name type="scientific">Sphingobium amiense</name>
    <dbReference type="NCBI Taxonomy" id="135719"/>
    <lineage>
        <taxon>Bacteria</taxon>
        <taxon>Pseudomonadati</taxon>
        <taxon>Pseudomonadota</taxon>
        <taxon>Alphaproteobacteria</taxon>
        <taxon>Sphingomonadales</taxon>
        <taxon>Sphingomonadaceae</taxon>
        <taxon>Sphingobium</taxon>
    </lineage>
</organism>
<keyword evidence="20" id="KW-1185">Reference proteome</keyword>
<keyword evidence="7" id="KW-0732">Signal</keyword>
<feature type="transmembrane region" description="Helical" evidence="16">
    <location>
        <begin position="52"/>
        <end position="73"/>
    </location>
</feature>
<feature type="domain" description="Cytochrome oxidase subunit II copper A binding" evidence="17">
    <location>
        <begin position="137"/>
        <end position="249"/>
    </location>
</feature>
<dbReference type="PROSITE" id="PS50999">
    <property type="entry name" value="COX2_TM"/>
    <property type="match status" value="1"/>
</dbReference>
<dbReference type="SUPFAM" id="SSF49503">
    <property type="entry name" value="Cupredoxins"/>
    <property type="match status" value="1"/>
</dbReference>
<evidence type="ECO:0000259" key="17">
    <source>
        <dbReference type="PROSITE" id="PS50857"/>
    </source>
</evidence>
<dbReference type="KEGG" id="sami:SAMIE_1006080"/>
<evidence type="ECO:0000256" key="8">
    <source>
        <dbReference type="ARBA" id="ARBA00022982"/>
    </source>
</evidence>
<feature type="transmembrane region" description="Helical" evidence="16">
    <location>
        <begin position="12"/>
        <end position="32"/>
    </location>
</feature>
<dbReference type="CDD" id="cd04212">
    <property type="entry name" value="CuRO_UO_II"/>
    <property type="match status" value="1"/>
</dbReference>
<keyword evidence="6 16" id="KW-0812">Transmembrane</keyword>
<dbReference type="EMBL" id="AP018664">
    <property type="protein sequence ID" value="BBD97107.1"/>
    <property type="molecule type" value="Genomic_DNA"/>
</dbReference>
<dbReference type="InterPro" id="IPR036257">
    <property type="entry name" value="Cyt_c_oxidase_su2_TM_sf"/>
</dbReference>
<dbReference type="Gene3D" id="2.60.40.420">
    <property type="entry name" value="Cupredoxins - blue copper proteins"/>
    <property type="match status" value="1"/>
</dbReference>
<dbReference type="Gene3D" id="1.10.287.90">
    <property type="match status" value="1"/>
</dbReference>
<evidence type="ECO:0000256" key="3">
    <source>
        <dbReference type="ARBA" id="ARBA00022448"/>
    </source>
</evidence>
<evidence type="ECO:0000256" key="15">
    <source>
        <dbReference type="SAM" id="MobiDB-lite"/>
    </source>
</evidence>
<dbReference type="AlphaFoldDB" id="A0A494W3C8"/>
<dbReference type="InterPro" id="IPR006333">
    <property type="entry name" value="Cyt_o_ubiquinol_oxidase_su2"/>
</dbReference>
<evidence type="ECO:0000256" key="5">
    <source>
        <dbReference type="ARBA" id="ARBA00022660"/>
    </source>
</evidence>
<evidence type="ECO:0000256" key="6">
    <source>
        <dbReference type="ARBA" id="ARBA00022692"/>
    </source>
</evidence>
<dbReference type="Pfam" id="PF00116">
    <property type="entry name" value="COX2"/>
    <property type="match status" value="1"/>
</dbReference>
<evidence type="ECO:0000256" key="12">
    <source>
        <dbReference type="ARBA" id="ARBA00023139"/>
    </source>
</evidence>
<feature type="transmembrane region" description="Helical" evidence="16">
    <location>
        <begin position="94"/>
        <end position="113"/>
    </location>
</feature>
<dbReference type="InterPro" id="IPR002429">
    <property type="entry name" value="CcO_II-like_C"/>
</dbReference>
<gene>
    <name evidence="19" type="ORF">SAMIE_1006080</name>
</gene>
<keyword evidence="3 14" id="KW-0813">Transport</keyword>
<dbReference type="InterPro" id="IPR008972">
    <property type="entry name" value="Cupredoxin"/>
</dbReference>
<evidence type="ECO:0000256" key="10">
    <source>
        <dbReference type="ARBA" id="ARBA00023002"/>
    </source>
</evidence>
<reference evidence="19 20" key="1">
    <citation type="submission" date="2018-05" db="EMBL/GenBank/DDBJ databases">
        <title>Complete Genome Sequence of the Nonylphenol-Degrading Bacterium Sphingobium amiense DSM 16289T.</title>
        <authorList>
            <person name="Ootsuka M."/>
            <person name="Nishizawa T."/>
            <person name="Ohta H."/>
        </authorList>
    </citation>
    <scope>NUCLEOTIDE SEQUENCE [LARGE SCALE GENOMIC DNA]</scope>
    <source>
        <strain evidence="19 20">DSM 16289</strain>
    </source>
</reference>
<keyword evidence="4 14" id="KW-1003">Cell membrane</keyword>
<sequence length="372" mass="40886">MFQSCLRPANRLFRWSAPILAAPLAGCNWVVMNPSGDVALQQRDLILISTGLMLLIVLPVMAMVVWFAVRYRASNAASEKDYDPDWDHSTKLELLIWSAPLMIIIALGALTWVSTHKLDPYRPLDRLEAGKAIDPAVKPLTVQVVALDWKWLFIYPELGIATVNELALPTDVPVRFDITASTVMNSFYVPELAGQIYAMPGMKTQLHAVANRAVTGKGLSANYSGAGFSHMRFNYRAMDQAGFDRWVAGVKSSRVGLTRPVYLTLAKPSEKAPVAYFTTADPKLFDAVVNLCPRPGQRCMSEIMHGDMMGGSGKESARDIRGLQYDFPGSHVVDQRERNEGKETAPDAPGAEHSPAMDHTSHGGADAHAQHR</sequence>
<feature type="domain" description="Cytochrome oxidase subunit II transmembrane region profile" evidence="18">
    <location>
        <begin position="23"/>
        <end position="122"/>
    </location>
</feature>
<evidence type="ECO:0000313" key="19">
    <source>
        <dbReference type="EMBL" id="BBD97107.1"/>
    </source>
</evidence>
<dbReference type="RefSeq" id="WP_083952631.1">
    <property type="nucleotide sequence ID" value="NZ_AP018664.1"/>
</dbReference>
<dbReference type="InterPro" id="IPR045187">
    <property type="entry name" value="CcO_II"/>
</dbReference>
<dbReference type="GO" id="GO:0005507">
    <property type="term" value="F:copper ion binding"/>
    <property type="evidence" value="ECO:0007669"/>
    <property type="project" value="InterPro"/>
</dbReference>
<keyword evidence="9 16" id="KW-1133">Transmembrane helix</keyword>
<dbReference type="Pfam" id="PF06481">
    <property type="entry name" value="COX_ARM"/>
    <property type="match status" value="1"/>
</dbReference>
<comment type="similarity">
    <text evidence="2 14">Belongs to the cytochrome c oxidase subunit 2 family.</text>
</comment>
<keyword evidence="10 14" id="KW-0560">Oxidoreductase</keyword>
<comment type="subcellular location">
    <subcellularLocation>
        <location evidence="1">Cell membrane</location>
        <topology evidence="1">Multi-pass membrane protein</topology>
    </subcellularLocation>
</comment>
<keyword evidence="12" id="KW-0564">Palmitate</keyword>
<name>A0A494W3C8_9SPHN</name>
<keyword evidence="13" id="KW-0449">Lipoprotein</keyword>
<dbReference type="GO" id="GO:0004129">
    <property type="term" value="F:cytochrome-c oxidase activity"/>
    <property type="evidence" value="ECO:0007669"/>
    <property type="project" value="UniProtKB-UniRule"/>
</dbReference>
<protein>
    <recommendedName>
        <fullName evidence="14">Ubiquinol oxidase subunit 2</fullName>
    </recommendedName>
</protein>
<evidence type="ECO:0000313" key="20">
    <source>
        <dbReference type="Proteomes" id="UP000279959"/>
    </source>
</evidence>
<dbReference type="InterPro" id="IPR010514">
    <property type="entry name" value="COX_ARM"/>
</dbReference>
<evidence type="ECO:0000256" key="7">
    <source>
        <dbReference type="ARBA" id="ARBA00022729"/>
    </source>
</evidence>
<dbReference type="PANTHER" id="PTHR22888">
    <property type="entry name" value="CYTOCHROME C OXIDASE, SUBUNIT II"/>
    <property type="match status" value="1"/>
</dbReference>
<evidence type="ECO:0000256" key="4">
    <source>
        <dbReference type="ARBA" id="ARBA00022475"/>
    </source>
</evidence>
<evidence type="ECO:0000256" key="9">
    <source>
        <dbReference type="ARBA" id="ARBA00022989"/>
    </source>
</evidence>
<dbReference type="PIRSF" id="PIRSF000292">
    <property type="entry name" value="Ubi_od_II"/>
    <property type="match status" value="1"/>
</dbReference>
<dbReference type="InterPro" id="IPR034227">
    <property type="entry name" value="CuRO_UO_II"/>
</dbReference>
<accession>A0A494W3C8</accession>
<evidence type="ECO:0000256" key="1">
    <source>
        <dbReference type="ARBA" id="ARBA00004651"/>
    </source>
</evidence>
<evidence type="ECO:0000256" key="16">
    <source>
        <dbReference type="SAM" id="Phobius"/>
    </source>
</evidence>
<evidence type="ECO:0000256" key="13">
    <source>
        <dbReference type="ARBA" id="ARBA00023288"/>
    </source>
</evidence>
<keyword evidence="5 14" id="KW-0679">Respiratory chain</keyword>
<dbReference type="GO" id="GO:0042773">
    <property type="term" value="P:ATP synthesis coupled electron transport"/>
    <property type="evidence" value="ECO:0007669"/>
    <property type="project" value="TreeGrafter"/>
</dbReference>
<dbReference type="GO" id="GO:0005886">
    <property type="term" value="C:plasma membrane"/>
    <property type="evidence" value="ECO:0007669"/>
    <property type="project" value="UniProtKB-SubCell"/>
</dbReference>
<evidence type="ECO:0000256" key="14">
    <source>
        <dbReference type="PIRNR" id="PIRNR000292"/>
    </source>
</evidence>
<keyword evidence="8 14" id="KW-0249">Electron transport</keyword>
<evidence type="ECO:0000256" key="2">
    <source>
        <dbReference type="ARBA" id="ARBA00007866"/>
    </source>
</evidence>
<dbReference type="InterPro" id="IPR011759">
    <property type="entry name" value="Cyt_c_oxidase_su2_TM_dom"/>
</dbReference>
<dbReference type="Proteomes" id="UP000279959">
    <property type="component" value="Chromosome"/>
</dbReference>